<dbReference type="SUPFAM" id="SSF55920">
    <property type="entry name" value="Creatinase/aminopeptidase"/>
    <property type="match status" value="1"/>
</dbReference>
<dbReference type="OrthoDB" id="10261878at2759"/>
<evidence type="ECO:0000313" key="5">
    <source>
        <dbReference type="EMBL" id="CAE7432245.1"/>
    </source>
</evidence>
<evidence type="ECO:0000256" key="2">
    <source>
        <dbReference type="ARBA" id="ARBA00022723"/>
    </source>
</evidence>
<evidence type="ECO:0000313" key="6">
    <source>
        <dbReference type="Proteomes" id="UP000649617"/>
    </source>
</evidence>
<dbReference type="GO" id="GO:0006508">
    <property type="term" value="P:proteolysis"/>
    <property type="evidence" value="ECO:0007669"/>
    <property type="project" value="UniProtKB-KW"/>
</dbReference>
<sequence>MHLSAVKGLRLEVAEERGSTAKEDPELKDFFAWERLADFVNFGGIRLEDNVLVTEQGIENFTVAPRTVEEVEAVMRGEIADSVALAVWRQEQQEAQTEEEEQDEPEE</sequence>
<accession>A0A812RDU2</accession>
<protein>
    <submittedName>
        <fullName evidence="5">Pepd protein</fullName>
    </submittedName>
</protein>
<keyword evidence="4" id="KW-0482">Metalloprotease</keyword>
<keyword evidence="3" id="KW-0378">Hydrolase</keyword>
<gene>
    <name evidence="5" type="primary">Pepd</name>
    <name evidence="5" type="ORF">SPIL2461_LOCUS10574</name>
</gene>
<keyword evidence="1" id="KW-0645">Protease</keyword>
<dbReference type="EMBL" id="CAJNIZ010019846">
    <property type="protein sequence ID" value="CAE7432245.1"/>
    <property type="molecule type" value="Genomic_DNA"/>
</dbReference>
<reference evidence="5" key="1">
    <citation type="submission" date="2021-02" db="EMBL/GenBank/DDBJ databases">
        <authorList>
            <person name="Dougan E. K."/>
            <person name="Rhodes N."/>
            <person name="Thang M."/>
            <person name="Chan C."/>
        </authorList>
    </citation>
    <scope>NUCLEOTIDE SEQUENCE</scope>
</reference>
<name>A0A812RDU2_SYMPI</name>
<dbReference type="InterPro" id="IPR036005">
    <property type="entry name" value="Creatinase/aminopeptidase-like"/>
</dbReference>
<keyword evidence="2" id="KW-0479">Metal-binding</keyword>
<evidence type="ECO:0000256" key="4">
    <source>
        <dbReference type="ARBA" id="ARBA00023049"/>
    </source>
</evidence>
<organism evidence="5 6">
    <name type="scientific">Symbiodinium pilosum</name>
    <name type="common">Dinoflagellate</name>
    <dbReference type="NCBI Taxonomy" id="2952"/>
    <lineage>
        <taxon>Eukaryota</taxon>
        <taxon>Sar</taxon>
        <taxon>Alveolata</taxon>
        <taxon>Dinophyceae</taxon>
        <taxon>Suessiales</taxon>
        <taxon>Symbiodiniaceae</taxon>
        <taxon>Symbiodinium</taxon>
    </lineage>
</organism>
<dbReference type="InterPro" id="IPR052433">
    <property type="entry name" value="X-Pro_dipept-like"/>
</dbReference>
<dbReference type="Proteomes" id="UP000649617">
    <property type="component" value="Unassembled WGS sequence"/>
</dbReference>
<dbReference type="GO" id="GO:0046872">
    <property type="term" value="F:metal ion binding"/>
    <property type="evidence" value="ECO:0007669"/>
    <property type="project" value="UniProtKB-KW"/>
</dbReference>
<evidence type="ECO:0000256" key="3">
    <source>
        <dbReference type="ARBA" id="ARBA00022801"/>
    </source>
</evidence>
<keyword evidence="6" id="KW-1185">Reference proteome</keyword>
<dbReference type="Gene3D" id="3.90.230.10">
    <property type="entry name" value="Creatinase/methionine aminopeptidase superfamily"/>
    <property type="match status" value="1"/>
</dbReference>
<comment type="caution">
    <text evidence="5">The sequence shown here is derived from an EMBL/GenBank/DDBJ whole genome shotgun (WGS) entry which is preliminary data.</text>
</comment>
<evidence type="ECO:0000256" key="1">
    <source>
        <dbReference type="ARBA" id="ARBA00022670"/>
    </source>
</evidence>
<dbReference type="PANTHER" id="PTHR48480:SF2">
    <property type="entry name" value="PEPTIDASE D"/>
    <property type="match status" value="1"/>
</dbReference>
<dbReference type="GO" id="GO:0008237">
    <property type="term" value="F:metallopeptidase activity"/>
    <property type="evidence" value="ECO:0007669"/>
    <property type="project" value="UniProtKB-KW"/>
</dbReference>
<proteinExistence type="predicted"/>
<dbReference type="PANTHER" id="PTHR48480">
    <property type="match status" value="1"/>
</dbReference>
<dbReference type="AlphaFoldDB" id="A0A812RDU2"/>